<evidence type="ECO:0000256" key="5">
    <source>
        <dbReference type="ARBA" id="ARBA00022676"/>
    </source>
</evidence>
<evidence type="ECO:0000256" key="10">
    <source>
        <dbReference type="ARBA" id="ARBA00022989"/>
    </source>
</evidence>
<evidence type="ECO:0000256" key="20">
    <source>
        <dbReference type="ARBA" id="ARBA00049902"/>
    </source>
</evidence>
<evidence type="ECO:0000256" key="9">
    <source>
        <dbReference type="ARBA" id="ARBA00022984"/>
    </source>
</evidence>
<protein>
    <recommendedName>
        <fullName evidence="17">Probable peptidoglycan glycosyltransferase FtsW</fullName>
        <ecNumber evidence="19">2.4.99.28</ecNumber>
    </recommendedName>
    <alternativeName>
        <fullName evidence="18">Cell division protein FtsW</fullName>
    </alternativeName>
    <alternativeName>
        <fullName evidence="15">Cell wall polymerase</fullName>
    </alternativeName>
    <alternativeName>
        <fullName evidence="14">Peptidoglycan polymerase</fullName>
    </alternativeName>
</protein>
<evidence type="ECO:0000256" key="7">
    <source>
        <dbReference type="ARBA" id="ARBA00022692"/>
    </source>
</evidence>
<keyword evidence="7 22" id="KW-0812">Transmembrane</keyword>
<evidence type="ECO:0000256" key="1">
    <source>
        <dbReference type="ARBA" id="ARBA00004651"/>
    </source>
</evidence>
<feature type="transmembrane region" description="Helical" evidence="22">
    <location>
        <begin position="305"/>
        <end position="327"/>
    </location>
</feature>
<evidence type="ECO:0000256" key="11">
    <source>
        <dbReference type="ARBA" id="ARBA00023136"/>
    </source>
</evidence>
<evidence type="ECO:0000313" key="24">
    <source>
        <dbReference type="Proteomes" id="UP000242520"/>
    </source>
</evidence>
<evidence type="ECO:0000256" key="16">
    <source>
        <dbReference type="ARBA" id="ARBA00038053"/>
    </source>
</evidence>
<feature type="transmembrane region" description="Helical" evidence="22">
    <location>
        <begin position="188"/>
        <end position="210"/>
    </location>
</feature>
<dbReference type="EC" id="2.4.99.28" evidence="19"/>
<keyword evidence="12" id="KW-0131">Cell cycle</keyword>
<dbReference type="InterPro" id="IPR013437">
    <property type="entry name" value="FtsW"/>
</dbReference>
<keyword evidence="5" id="KW-0328">Glycosyltransferase</keyword>
<evidence type="ECO:0000256" key="17">
    <source>
        <dbReference type="ARBA" id="ARBA00041185"/>
    </source>
</evidence>
<dbReference type="InterPro" id="IPR001182">
    <property type="entry name" value="FtsW/RodA"/>
</dbReference>
<dbReference type="GO" id="GO:0005886">
    <property type="term" value="C:plasma membrane"/>
    <property type="evidence" value="ECO:0007669"/>
    <property type="project" value="UniProtKB-SubCell"/>
</dbReference>
<evidence type="ECO:0000256" key="19">
    <source>
        <dbReference type="ARBA" id="ARBA00044770"/>
    </source>
</evidence>
<dbReference type="GO" id="GO:0051301">
    <property type="term" value="P:cell division"/>
    <property type="evidence" value="ECO:0007669"/>
    <property type="project" value="UniProtKB-KW"/>
</dbReference>
<sequence length="369" mass="40859">MAKKREKYFDPYIFYTTITLVVIGIIMVFSSSYVQAKFKMNDAYYFLKRNVIYAFMGFFTMMFVSKINYRRLEKFIPLIGGITVLLLVAVLTPLGVSFNGAKRWLGIGGLTIMPSEIAKFASIIIVSKVIENKKDKIGSLVQGILPPLLVSTIFFALIVLQPDLSTAGTIIMTTFVMLFVAGMDFKYVYSMIGAGVGLLGIMIAIAPYRLKRLTSFLDPFKDPLGDGYQVIQSLYALGSGGLFGLGLGRSRQKFFYIPEPQNDFIFAIIGEELGYIGCIFLLLLFLFLIYRCIRVAINCPDTFSCMLVTGITSQIGIQVMINIAVATSSMPVTGMPLPFISYGGSSLIIFMAAIGIVLNISRYVKLDRS</sequence>
<feature type="transmembrane region" description="Helical" evidence="22">
    <location>
        <begin position="339"/>
        <end position="360"/>
    </location>
</feature>
<dbReference type="GO" id="GO:0032153">
    <property type="term" value="C:cell division site"/>
    <property type="evidence" value="ECO:0007669"/>
    <property type="project" value="TreeGrafter"/>
</dbReference>
<dbReference type="PANTHER" id="PTHR30474:SF2">
    <property type="entry name" value="PEPTIDOGLYCAN GLYCOSYLTRANSFERASE FTSW-RELATED"/>
    <property type="match status" value="1"/>
</dbReference>
<keyword evidence="9" id="KW-0573">Peptidoglycan synthesis</keyword>
<comment type="function">
    <text evidence="21">Peptidoglycan polymerase that is essential for cell division.</text>
</comment>
<dbReference type="EMBL" id="FQXH01000008">
    <property type="protein sequence ID" value="SHH12366.1"/>
    <property type="molecule type" value="Genomic_DNA"/>
</dbReference>
<evidence type="ECO:0000256" key="3">
    <source>
        <dbReference type="ARBA" id="ARBA00022475"/>
    </source>
</evidence>
<evidence type="ECO:0000256" key="14">
    <source>
        <dbReference type="ARBA" id="ARBA00032370"/>
    </source>
</evidence>
<name>A0A1M5QES9_9FIRM</name>
<dbReference type="PANTHER" id="PTHR30474">
    <property type="entry name" value="CELL CYCLE PROTEIN"/>
    <property type="match status" value="1"/>
</dbReference>
<comment type="pathway">
    <text evidence="2">Cell wall biogenesis; peptidoglycan biosynthesis.</text>
</comment>
<keyword evidence="8" id="KW-0133">Cell shape</keyword>
<dbReference type="OrthoDB" id="9812661at2"/>
<keyword evidence="3" id="KW-1003">Cell membrane</keyword>
<dbReference type="GO" id="GO:0008955">
    <property type="term" value="F:peptidoglycan glycosyltransferase activity"/>
    <property type="evidence" value="ECO:0007669"/>
    <property type="project" value="UniProtKB-EC"/>
</dbReference>
<keyword evidence="10 22" id="KW-1133">Transmembrane helix</keyword>
<evidence type="ECO:0000256" key="8">
    <source>
        <dbReference type="ARBA" id="ARBA00022960"/>
    </source>
</evidence>
<dbReference type="GO" id="GO:0008360">
    <property type="term" value="P:regulation of cell shape"/>
    <property type="evidence" value="ECO:0007669"/>
    <property type="project" value="UniProtKB-KW"/>
</dbReference>
<gene>
    <name evidence="23" type="ORF">SAMN02744040_00885</name>
</gene>
<dbReference type="Proteomes" id="UP000242520">
    <property type="component" value="Unassembled WGS sequence"/>
</dbReference>
<reference evidence="24" key="1">
    <citation type="submission" date="2016-11" db="EMBL/GenBank/DDBJ databases">
        <authorList>
            <person name="Varghese N."/>
            <person name="Submissions S."/>
        </authorList>
    </citation>
    <scope>NUCLEOTIDE SEQUENCE [LARGE SCALE GENOMIC DNA]</scope>
    <source>
        <strain evidence="24">DSM 15285</strain>
    </source>
</reference>
<accession>A0A1M5QES9</accession>
<feature type="transmembrane region" description="Helical" evidence="22">
    <location>
        <begin position="76"/>
        <end position="98"/>
    </location>
</feature>
<evidence type="ECO:0000313" key="23">
    <source>
        <dbReference type="EMBL" id="SHH12366.1"/>
    </source>
</evidence>
<feature type="transmembrane region" description="Helical" evidence="22">
    <location>
        <begin position="12"/>
        <end position="31"/>
    </location>
</feature>
<dbReference type="RefSeq" id="WP_072724052.1">
    <property type="nucleotide sequence ID" value="NZ_FQXH01000008.1"/>
</dbReference>
<feature type="transmembrane region" description="Helical" evidence="22">
    <location>
        <begin position="104"/>
        <end position="125"/>
    </location>
</feature>
<evidence type="ECO:0000256" key="21">
    <source>
        <dbReference type="ARBA" id="ARBA00049966"/>
    </source>
</evidence>
<evidence type="ECO:0000256" key="4">
    <source>
        <dbReference type="ARBA" id="ARBA00022618"/>
    </source>
</evidence>
<keyword evidence="11 22" id="KW-0472">Membrane</keyword>
<dbReference type="GO" id="GO:0015648">
    <property type="term" value="F:lipid-linked peptidoglycan transporter activity"/>
    <property type="evidence" value="ECO:0007669"/>
    <property type="project" value="TreeGrafter"/>
</dbReference>
<keyword evidence="24" id="KW-1185">Reference proteome</keyword>
<evidence type="ECO:0000256" key="12">
    <source>
        <dbReference type="ARBA" id="ARBA00023306"/>
    </source>
</evidence>
<dbReference type="AlphaFoldDB" id="A0A1M5QES9"/>
<feature type="transmembrane region" description="Helical" evidence="22">
    <location>
        <begin position="164"/>
        <end position="181"/>
    </location>
</feature>
<evidence type="ECO:0000256" key="18">
    <source>
        <dbReference type="ARBA" id="ARBA00041418"/>
    </source>
</evidence>
<feature type="transmembrane region" description="Helical" evidence="22">
    <location>
        <begin position="137"/>
        <end position="158"/>
    </location>
</feature>
<dbReference type="GO" id="GO:0009252">
    <property type="term" value="P:peptidoglycan biosynthetic process"/>
    <property type="evidence" value="ECO:0007669"/>
    <property type="project" value="UniProtKB-KW"/>
</dbReference>
<keyword evidence="4 23" id="KW-0132">Cell division</keyword>
<dbReference type="Pfam" id="PF01098">
    <property type="entry name" value="FTSW_RODA_SPOVE"/>
    <property type="match status" value="1"/>
</dbReference>
<evidence type="ECO:0000256" key="6">
    <source>
        <dbReference type="ARBA" id="ARBA00022679"/>
    </source>
</evidence>
<proteinExistence type="inferred from homology"/>
<comment type="catalytic activity">
    <reaction evidence="20">
        <text>[GlcNAc-(1-&gt;4)-Mur2Ac(oyl-L-Ala-gamma-D-Glu-L-Lys-D-Ala-D-Ala)](n)-di-trans,octa-cis-undecaprenyl diphosphate + beta-D-GlcNAc-(1-&gt;4)-Mur2Ac(oyl-L-Ala-gamma-D-Glu-L-Lys-D-Ala-D-Ala)-di-trans,octa-cis-undecaprenyl diphosphate = [GlcNAc-(1-&gt;4)-Mur2Ac(oyl-L-Ala-gamma-D-Glu-L-Lys-D-Ala-D-Ala)](n+1)-di-trans,octa-cis-undecaprenyl diphosphate + di-trans,octa-cis-undecaprenyl diphosphate + H(+)</text>
        <dbReference type="Rhea" id="RHEA:23708"/>
        <dbReference type="Rhea" id="RHEA-COMP:9602"/>
        <dbReference type="Rhea" id="RHEA-COMP:9603"/>
        <dbReference type="ChEBI" id="CHEBI:15378"/>
        <dbReference type="ChEBI" id="CHEBI:58405"/>
        <dbReference type="ChEBI" id="CHEBI:60033"/>
        <dbReference type="ChEBI" id="CHEBI:78435"/>
        <dbReference type="EC" id="2.4.99.28"/>
    </reaction>
</comment>
<evidence type="ECO:0000256" key="2">
    <source>
        <dbReference type="ARBA" id="ARBA00004752"/>
    </source>
</evidence>
<comment type="similarity">
    <text evidence="16">Belongs to the SEDS family. FtsW subfamily.</text>
</comment>
<feature type="transmembrane region" description="Helical" evidence="22">
    <location>
        <begin position="273"/>
        <end position="293"/>
    </location>
</feature>
<evidence type="ECO:0000256" key="15">
    <source>
        <dbReference type="ARBA" id="ARBA00033270"/>
    </source>
</evidence>
<evidence type="ECO:0000256" key="13">
    <source>
        <dbReference type="ARBA" id="ARBA00023316"/>
    </source>
</evidence>
<keyword evidence="13" id="KW-0961">Cell wall biogenesis/degradation</keyword>
<feature type="transmembrane region" description="Helical" evidence="22">
    <location>
        <begin position="51"/>
        <end position="69"/>
    </location>
</feature>
<organism evidence="23 24">
    <name type="scientific">Tepidibacter thalassicus DSM 15285</name>
    <dbReference type="NCBI Taxonomy" id="1123350"/>
    <lineage>
        <taxon>Bacteria</taxon>
        <taxon>Bacillati</taxon>
        <taxon>Bacillota</taxon>
        <taxon>Clostridia</taxon>
        <taxon>Peptostreptococcales</taxon>
        <taxon>Peptostreptococcaceae</taxon>
        <taxon>Tepidibacter</taxon>
    </lineage>
</organism>
<dbReference type="STRING" id="1123350.SAMN02744040_00885"/>
<dbReference type="NCBIfam" id="TIGR02614">
    <property type="entry name" value="ftsW"/>
    <property type="match status" value="1"/>
</dbReference>
<evidence type="ECO:0000256" key="22">
    <source>
        <dbReference type="SAM" id="Phobius"/>
    </source>
</evidence>
<keyword evidence="6" id="KW-0808">Transferase</keyword>
<comment type="subcellular location">
    <subcellularLocation>
        <location evidence="1">Cell membrane</location>
        <topology evidence="1">Multi-pass membrane protein</topology>
    </subcellularLocation>
</comment>
<dbReference type="GO" id="GO:0071555">
    <property type="term" value="P:cell wall organization"/>
    <property type="evidence" value="ECO:0007669"/>
    <property type="project" value="UniProtKB-KW"/>
</dbReference>